<dbReference type="Proteomes" id="UP001611415">
    <property type="component" value="Unassembled WGS sequence"/>
</dbReference>
<name>A0ABW7XCL7_9NOCA</name>
<dbReference type="RefSeq" id="WP_364818654.1">
    <property type="nucleotide sequence ID" value="NZ_JBFAYM010000001.1"/>
</dbReference>
<accession>A0ABW7XCL7</accession>
<organism evidence="1 2">
    <name type="scientific">Nocardia xishanensis</name>
    <dbReference type="NCBI Taxonomy" id="238964"/>
    <lineage>
        <taxon>Bacteria</taxon>
        <taxon>Bacillati</taxon>
        <taxon>Actinomycetota</taxon>
        <taxon>Actinomycetes</taxon>
        <taxon>Mycobacteriales</taxon>
        <taxon>Nocardiaceae</taxon>
        <taxon>Nocardia</taxon>
    </lineage>
</organism>
<dbReference type="EMBL" id="JBIRYO010000052">
    <property type="protein sequence ID" value="MFI2478709.1"/>
    <property type="molecule type" value="Genomic_DNA"/>
</dbReference>
<evidence type="ECO:0000313" key="2">
    <source>
        <dbReference type="Proteomes" id="UP001611415"/>
    </source>
</evidence>
<evidence type="ECO:0000313" key="1">
    <source>
        <dbReference type="EMBL" id="MFI2478709.1"/>
    </source>
</evidence>
<reference evidence="1 2" key="1">
    <citation type="submission" date="2024-10" db="EMBL/GenBank/DDBJ databases">
        <title>The Natural Products Discovery Center: Release of the First 8490 Sequenced Strains for Exploring Actinobacteria Biosynthetic Diversity.</title>
        <authorList>
            <person name="Kalkreuter E."/>
            <person name="Kautsar S.A."/>
            <person name="Yang D."/>
            <person name="Bader C.D."/>
            <person name="Teijaro C.N."/>
            <person name="Fluegel L."/>
            <person name="Davis C.M."/>
            <person name="Simpson J.R."/>
            <person name="Lauterbach L."/>
            <person name="Steele A.D."/>
            <person name="Gui C."/>
            <person name="Meng S."/>
            <person name="Li G."/>
            <person name="Viehrig K."/>
            <person name="Ye F."/>
            <person name="Su P."/>
            <person name="Kiefer A.F."/>
            <person name="Nichols A."/>
            <person name="Cepeda A.J."/>
            <person name="Yan W."/>
            <person name="Fan B."/>
            <person name="Jiang Y."/>
            <person name="Adhikari A."/>
            <person name="Zheng C.-J."/>
            <person name="Schuster L."/>
            <person name="Cowan T.M."/>
            <person name="Smanski M.J."/>
            <person name="Chevrette M.G."/>
            <person name="De Carvalho L.P.S."/>
            <person name="Shen B."/>
        </authorList>
    </citation>
    <scope>NUCLEOTIDE SEQUENCE [LARGE SCALE GENOMIC DNA]</scope>
    <source>
        <strain evidence="1 2">NPDC019275</strain>
    </source>
</reference>
<gene>
    <name evidence="1" type="ORF">ACH49W_35690</name>
</gene>
<proteinExistence type="predicted"/>
<sequence length="65" mass="6370">MSGRFCLRGDGGQRLEAEADGLGAVFEHLALVVADRAEEVASSGEAAAEQVGVAQGGVGAAAAGR</sequence>
<comment type="caution">
    <text evidence="1">The sequence shown here is derived from an EMBL/GenBank/DDBJ whole genome shotgun (WGS) entry which is preliminary data.</text>
</comment>
<protein>
    <submittedName>
        <fullName evidence="1">Uncharacterized protein</fullName>
    </submittedName>
</protein>
<keyword evidence="2" id="KW-1185">Reference proteome</keyword>